<organism evidence="14 15">
    <name type="scientific">Callosobruchus maculatus</name>
    <name type="common">Southern cowpea weevil</name>
    <name type="synonym">Pulse bruchid</name>
    <dbReference type="NCBI Taxonomy" id="64391"/>
    <lineage>
        <taxon>Eukaryota</taxon>
        <taxon>Metazoa</taxon>
        <taxon>Ecdysozoa</taxon>
        <taxon>Arthropoda</taxon>
        <taxon>Hexapoda</taxon>
        <taxon>Insecta</taxon>
        <taxon>Pterygota</taxon>
        <taxon>Neoptera</taxon>
        <taxon>Endopterygota</taxon>
        <taxon>Coleoptera</taxon>
        <taxon>Polyphaga</taxon>
        <taxon>Cucujiformia</taxon>
        <taxon>Chrysomeloidea</taxon>
        <taxon>Chrysomelidae</taxon>
        <taxon>Bruchinae</taxon>
        <taxon>Bruchini</taxon>
        <taxon>Callosobruchus</taxon>
    </lineage>
</organism>
<accession>A0A653CMF9</accession>
<evidence type="ECO:0000256" key="6">
    <source>
        <dbReference type="ARBA" id="ARBA00022679"/>
    </source>
</evidence>
<dbReference type="CDD" id="cd09009">
    <property type="entry name" value="PNP-EcPNPII_like"/>
    <property type="match status" value="1"/>
</dbReference>
<dbReference type="EMBL" id="CAACVG010008201">
    <property type="protein sequence ID" value="VEN48935.1"/>
    <property type="molecule type" value="Genomic_DNA"/>
</dbReference>
<dbReference type="AlphaFoldDB" id="A0A653CMF9"/>
<dbReference type="PANTHER" id="PTHR11904:SF9">
    <property type="entry name" value="PURINE NUCLEOSIDE PHOSPHORYLASE-RELATED"/>
    <property type="match status" value="1"/>
</dbReference>
<evidence type="ECO:0000256" key="9">
    <source>
        <dbReference type="ARBA" id="ARBA00023950"/>
    </source>
</evidence>
<evidence type="ECO:0000256" key="1">
    <source>
        <dbReference type="ARBA" id="ARBA00005058"/>
    </source>
</evidence>
<evidence type="ECO:0000256" key="12">
    <source>
        <dbReference type="PIRSR" id="PIRSR000477-2"/>
    </source>
</evidence>
<dbReference type="InterPro" id="IPR000845">
    <property type="entry name" value="Nucleoside_phosphorylase_d"/>
</dbReference>
<reference evidence="14 15" key="1">
    <citation type="submission" date="2019-01" db="EMBL/GenBank/DDBJ databases">
        <authorList>
            <person name="Sayadi A."/>
        </authorList>
    </citation>
    <scope>NUCLEOTIDE SEQUENCE [LARGE SCALE GENOMIC DNA]</scope>
</reference>
<evidence type="ECO:0000256" key="2">
    <source>
        <dbReference type="ARBA" id="ARBA00006751"/>
    </source>
</evidence>
<feature type="binding site" evidence="12">
    <location>
        <begin position="92"/>
        <end position="94"/>
    </location>
    <ligand>
        <name>phosphate</name>
        <dbReference type="ChEBI" id="CHEBI:43474"/>
    </ligand>
</feature>
<sequence>MCFKMCSCNNNIYTYEKLSEIKDFLKEKIKNEPKIGIICGSGLGSLGNAIADAVSIDYADIPDFPVSTVEGHVGRFIFGHIRGTAVACMQGRFHYYEGYPLSICAMPVRLMKLLGVSYLIASNAAGGLNPKYKVGDIMLQKDHFNIMGLAGLGPHIGPNDSRFGPRFFPMTNAYDESILNKVRQIVKDLKMENKVHEGVYTCVGGPNYETVADVRALISLGVDSVGMSTVHEVIAARQCGIRCFAFSLITNICSTEYGTTTEDHSCSTEVHSEEVLKVGKDMEDELRIFVEEIVEAISQDT</sequence>
<comment type="catalytic activity">
    <reaction evidence="7">
        <text>inosine + phosphate = alpha-D-ribose 1-phosphate + hypoxanthine</text>
        <dbReference type="Rhea" id="RHEA:27646"/>
        <dbReference type="ChEBI" id="CHEBI:17368"/>
        <dbReference type="ChEBI" id="CHEBI:17596"/>
        <dbReference type="ChEBI" id="CHEBI:43474"/>
        <dbReference type="ChEBI" id="CHEBI:57720"/>
        <dbReference type="EC" id="2.4.2.1"/>
    </reaction>
</comment>
<dbReference type="UniPathway" id="UPA00606"/>
<evidence type="ECO:0000256" key="8">
    <source>
        <dbReference type="ARBA" id="ARBA00023929"/>
    </source>
</evidence>
<evidence type="ECO:0000256" key="4">
    <source>
        <dbReference type="ARBA" id="ARBA00013834"/>
    </source>
</evidence>
<dbReference type="NCBIfam" id="NF006054">
    <property type="entry name" value="PRK08202.1"/>
    <property type="match status" value="1"/>
</dbReference>
<dbReference type="SUPFAM" id="SSF53167">
    <property type="entry name" value="Purine and uridine phosphorylases"/>
    <property type="match status" value="1"/>
</dbReference>
<comment type="similarity">
    <text evidence="2 11">Belongs to the PNP/MTAP phosphorylase family.</text>
</comment>
<gene>
    <name evidence="14" type="ORF">CALMAC_LOCUS10213</name>
</gene>
<keyword evidence="5 11" id="KW-0328">Glycosyltransferase</keyword>
<dbReference type="GO" id="GO:0047975">
    <property type="term" value="F:guanosine phosphorylase activity"/>
    <property type="evidence" value="ECO:0007669"/>
    <property type="project" value="RHEA"/>
</dbReference>
<evidence type="ECO:0000313" key="15">
    <source>
        <dbReference type="Proteomes" id="UP000410492"/>
    </source>
</evidence>
<comment type="pathway">
    <text evidence="1 11">Purine metabolism; purine nucleoside salvage.</text>
</comment>
<evidence type="ECO:0000256" key="3">
    <source>
        <dbReference type="ARBA" id="ARBA00011886"/>
    </source>
</evidence>
<evidence type="ECO:0000256" key="11">
    <source>
        <dbReference type="PIRNR" id="PIRNR000477"/>
    </source>
</evidence>
<dbReference type="NCBIfam" id="TIGR01700">
    <property type="entry name" value="PNPH"/>
    <property type="match status" value="1"/>
</dbReference>
<feature type="binding site" evidence="12">
    <location>
        <position position="72"/>
    </location>
    <ligand>
        <name>phosphate</name>
        <dbReference type="ChEBI" id="CHEBI:43474"/>
    </ligand>
</feature>
<feature type="binding site" evidence="12">
    <location>
        <position position="251"/>
    </location>
    <ligand>
        <name>a purine D-ribonucleoside</name>
        <dbReference type="ChEBI" id="CHEBI:142355"/>
    </ligand>
</feature>
<comment type="catalytic activity">
    <reaction evidence="8">
        <text>2'-deoxyguanosine + phosphate = 2-deoxy-alpha-D-ribose 1-phosphate + guanine</text>
        <dbReference type="Rhea" id="RHEA:27738"/>
        <dbReference type="ChEBI" id="CHEBI:16235"/>
        <dbReference type="ChEBI" id="CHEBI:17172"/>
        <dbReference type="ChEBI" id="CHEBI:43474"/>
        <dbReference type="ChEBI" id="CHEBI:57259"/>
        <dbReference type="EC" id="2.4.2.1"/>
    </reaction>
</comment>
<evidence type="ECO:0000259" key="13">
    <source>
        <dbReference type="Pfam" id="PF01048"/>
    </source>
</evidence>
<keyword evidence="15" id="KW-1185">Reference proteome</keyword>
<keyword evidence="6 11" id="KW-0808">Transferase</keyword>
<dbReference type="Pfam" id="PF01048">
    <property type="entry name" value="PNP_UDP_1"/>
    <property type="match status" value="1"/>
</dbReference>
<dbReference type="PANTHER" id="PTHR11904">
    <property type="entry name" value="METHYLTHIOADENOSINE/PURINE NUCLEOSIDE PHOSPHORYLASE"/>
    <property type="match status" value="1"/>
</dbReference>
<evidence type="ECO:0000256" key="5">
    <source>
        <dbReference type="ARBA" id="ARBA00022676"/>
    </source>
</evidence>
<evidence type="ECO:0000313" key="14">
    <source>
        <dbReference type="EMBL" id="VEN48935.1"/>
    </source>
</evidence>
<dbReference type="GO" id="GO:0004731">
    <property type="term" value="F:purine-nucleoside phosphorylase activity"/>
    <property type="evidence" value="ECO:0007669"/>
    <property type="project" value="UniProtKB-EC"/>
</dbReference>
<feature type="binding site" evidence="12">
    <location>
        <position position="209"/>
    </location>
    <ligand>
        <name>a purine D-ribonucleoside</name>
        <dbReference type="ChEBI" id="CHEBI:142355"/>
    </ligand>
</feature>
<dbReference type="EC" id="2.4.2.1" evidence="3 11"/>
<protein>
    <recommendedName>
        <fullName evidence="4 11">Purine nucleoside phosphorylase</fullName>
        <ecNumber evidence="3 11">2.4.2.1</ecNumber>
    </recommendedName>
    <alternativeName>
        <fullName evidence="11">Inosine-guanosine phosphorylase</fullName>
    </alternativeName>
</protein>
<feature type="binding site" evidence="12">
    <location>
        <position position="41"/>
    </location>
    <ligand>
        <name>phosphate</name>
        <dbReference type="ChEBI" id="CHEBI:43474"/>
    </ligand>
</feature>
<comment type="catalytic activity">
    <reaction evidence="10">
        <text>guanosine + phosphate = alpha-D-ribose 1-phosphate + guanine</text>
        <dbReference type="Rhea" id="RHEA:13233"/>
        <dbReference type="ChEBI" id="CHEBI:16235"/>
        <dbReference type="ChEBI" id="CHEBI:16750"/>
        <dbReference type="ChEBI" id="CHEBI:43474"/>
        <dbReference type="ChEBI" id="CHEBI:57720"/>
        <dbReference type="EC" id="2.4.2.1"/>
    </reaction>
</comment>
<evidence type="ECO:0000256" key="7">
    <source>
        <dbReference type="ARBA" id="ARBA00023918"/>
    </source>
</evidence>
<dbReference type="Proteomes" id="UP000410492">
    <property type="component" value="Unassembled WGS sequence"/>
</dbReference>
<proteinExistence type="inferred from homology"/>
<feature type="domain" description="Nucleoside phosphorylase" evidence="13">
    <location>
        <begin position="34"/>
        <end position="294"/>
    </location>
</feature>
<evidence type="ECO:0000256" key="10">
    <source>
        <dbReference type="ARBA" id="ARBA00023970"/>
    </source>
</evidence>
<dbReference type="GO" id="GO:0009116">
    <property type="term" value="P:nucleoside metabolic process"/>
    <property type="evidence" value="ECO:0007669"/>
    <property type="project" value="InterPro"/>
</dbReference>
<dbReference type="InterPro" id="IPR035994">
    <property type="entry name" value="Nucleoside_phosphorylase_sf"/>
</dbReference>
<dbReference type="GO" id="GO:0005737">
    <property type="term" value="C:cytoplasm"/>
    <property type="evidence" value="ECO:0007669"/>
    <property type="project" value="TreeGrafter"/>
</dbReference>
<dbReference type="InterPro" id="IPR011268">
    <property type="entry name" value="Purine_phosphorylase"/>
</dbReference>
<comment type="catalytic activity">
    <reaction evidence="9">
        <text>2'-deoxyinosine + phosphate = 2-deoxy-alpha-D-ribose 1-phosphate + hypoxanthine</text>
        <dbReference type="Rhea" id="RHEA:27750"/>
        <dbReference type="ChEBI" id="CHEBI:17368"/>
        <dbReference type="ChEBI" id="CHEBI:28997"/>
        <dbReference type="ChEBI" id="CHEBI:43474"/>
        <dbReference type="ChEBI" id="CHEBI:57259"/>
        <dbReference type="EC" id="2.4.2.1"/>
    </reaction>
</comment>
<name>A0A653CMF9_CALMS</name>
<dbReference type="NCBIfam" id="TIGR01697">
    <property type="entry name" value="PNPH-PUNA-XAPA"/>
    <property type="match status" value="1"/>
</dbReference>
<dbReference type="FunFam" id="3.40.50.1580:FF:000004">
    <property type="entry name" value="Purine nucleoside phosphorylase"/>
    <property type="match status" value="1"/>
</dbReference>
<feature type="binding site" evidence="12">
    <location>
        <position position="228"/>
    </location>
    <ligand>
        <name>phosphate</name>
        <dbReference type="ChEBI" id="CHEBI:43474"/>
    </ligand>
</feature>
<comment type="function">
    <text evidence="11">The purine nucleoside phosphorylases catalyze the phosphorolytic breakdown of the N-glycosidic bond in the beta-(deoxy)ribonucleoside molecules, with the formation of the corresponding free purine bases and pentose-1-phosphate.</text>
</comment>
<feature type="binding site" evidence="12">
    <location>
        <position position="124"/>
    </location>
    <ligand>
        <name>phosphate</name>
        <dbReference type="ChEBI" id="CHEBI:43474"/>
    </ligand>
</feature>
<dbReference type="PIRSF" id="PIRSF000477">
    <property type="entry name" value="PurNPase"/>
    <property type="match status" value="1"/>
</dbReference>
<dbReference type="InterPro" id="IPR011270">
    <property type="entry name" value="Pur_Nuc_Pase_Ino/Guo-sp"/>
</dbReference>
<dbReference type="Gene3D" id="3.40.50.1580">
    <property type="entry name" value="Nucleoside phosphorylase domain"/>
    <property type="match status" value="1"/>
</dbReference>
<dbReference type="OrthoDB" id="10261782at2759"/>